<evidence type="ECO:0000256" key="9">
    <source>
        <dbReference type="ARBA" id="ARBA00040743"/>
    </source>
</evidence>
<comment type="subcellular location">
    <subcellularLocation>
        <location evidence="1">Cell inner membrane</location>
        <topology evidence="1">Single-pass type II membrane protein</topology>
        <orientation evidence="1">Periplasmic side</orientation>
    </subcellularLocation>
</comment>
<dbReference type="PANTHER" id="PTHR47529">
    <property type="entry name" value="PEPTIDYL-PROLYL CIS-TRANS ISOMERASE D"/>
    <property type="match status" value="1"/>
</dbReference>
<dbReference type="Gene3D" id="3.10.50.40">
    <property type="match status" value="1"/>
</dbReference>
<proteinExistence type="inferred from homology"/>
<dbReference type="InterPro" id="IPR023058">
    <property type="entry name" value="PPIase_PpiC_CS"/>
</dbReference>
<evidence type="ECO:0000256" key="8">
    <source>
        <dbReference type="ARBA" id="ARBA00038408"/>
    </source>
</evidence>
<dbReference type="Gene3D" id="1.10.4030.10">
    <property type="entry name" value="Porin chaperone SurA, peptide-binding domain"/>
    <property type="match status" value="1"/>
</dbReference>
<evidence type="ECO:0000256" key="4">
    <source>
        <dbReference type="ARBA" id="ARBA00022692"/>
    </source>
</evidence>
<reference evidence="14 15" key="1">
    <citation type="submission" date="2023-07" db="EMBL/GenBank/DDBJ databases">
        <title>Sorghum-associated microbial communities from plants grown in Nebraska, USA.</title>
        <authorList>
            <person name="Schachtman D."/>
        </authorList>
    </citation>
    <scope>NUCLEOTIDE SEQUENCE [LARGE SCALE GENOMIC DNA]</scope>
    <source>
        <strain evidence="14 15">BE198</strain>
    </source>
</reference>
<keyword evidence="3" id="KW-0997">Cell inner membrane</keyword>
<dbReference type="InterPro" id="IPR052029">
    <property type="entry name" value="PpiD_chaperone"/>
</dbReference>
<evidence type="ECO:0000256" key="7">
    <source>
        <dbReference type="ARBA" id="ARBA00023186"/>
    </source>
</evidence>
<dbReference type="GO" id="GO:0003755">
    <property type="term" value="F:peptidyl-prolyl cis-trans isomerase activity"/>
    <property type="evidence" value="ECO:0007669"/>
    <property type="project" value="UniProtKB-EC"/>
</dbReference>
<protein>
    <recommendedName>
        <fullName evidence="9">Periplasmic chaperone PpiD</fullName>
    </recommendedName>
    <alternativeName>
        <fullName evidence="10">Periplasmic folding chaperone</fullName>
    </alternativeName>
</protein>
<keyword evidence="11" id="KW-0697">Rotamase</keyword>
<evidence type="ECO:0000256" key="11">
    <source>
        <dbReference type="PROSITE-ProRule" id="PRU00278"/>
    </source>
</evidence>
<evidence type="ECO:0000256" key="1">
    <source>
        <dbReference type="ARBA" id="ARBA00004382"/>
    </source>
</evidence>
<evidence type="ECO:0000256" key="10">
    <source>
        <dbReference type="ARBA" id="ARBA00042775"/>
    </source>
</evidence>
<evidence type="ECO:0000256" key="12">
    <source>
        <dbReference type="SAM" id="Phobius"/>
    </source>
</evidence>
<dbReference type="InterPro" id="IPR046357">
    <property type="entry name" value="PPIase_dom_sf"/>
</dbReference>
<evidence type="ECO:0000256" key="2">
    <source>
        <dbReference type="ARBA" id="ARBA00022475"/>
    </source>
</evidence>
<evidence type="ECO:0000259" key="13">
    <source>
        <dbReference type="PROSITE" id="PS50198"/>
    </source>
</evidence>
<dbReference type="Proteomes" id="UP001251524">
    <property type="component" value="Unassembled WGS sequence"/>
</dbReference>
<gene>
    <name evidence="14" type="ORF">J2X06_003537</name>
</gene>
<keyword evidence="4 12" id="KW-0812">Transmembrane</keyword>
<feature type="domain" description="PpiC" evidence="13">
    <location>
        <begin position="286"/>
        <end position="389"/>
    </location>
</feature>
<name>A0ABU1WFE1_9GAMM</name>
<dbReference type="SUPFAM" id="SSF109998">
    <property type="entry name" value="Triger factor/SurA peptide-binding domain-like"/>
    <property type="match status" value="1"/>
</dbReference>
<evidence type="ECO:0000256" key="3">
    <source>
        <dbReference type="ARBA" id="ARBA00022519"/>
    </source>
</evidence>
<dbReference type="Pfam" id="PF13616">
    <property type="entry name" value="Rotamase_3"/>
    <property type="match status" value="1"/>
</dbReference>
<dbReference type="RefSeq" id="WP_310064669.1">
    <property type="nucleotide sequence ID" value="NZ_JAVDVY010000004.1"/>
</dbReference>
<keyword evidence="5 12" id="KW-1133">Transmembrane helix</keyword>
<dbReference type="PROSITE" id="PS50198">
    <property type="entry name" value="PPIC_PPIASE_2"/>
    <property type="match status" value="1"/>
</dbReference>
<dbReference type="InterPro" id="IPR000297">
    <property type="entry name" value="PPIase_PpiC"/>
</dbReference>
<organism evidence="14 15">
    <name type="scientific">Lysobacter niastensis</name>
    <dbReference type="NCBI Taxonomy" id="380629"/>
    <lineage>
        <taxon>Bacteria</taxon>
        <taxon>Pseudomonadati</taxon>
        <taxon>Pseudomonadota</taxon>
        <taxon>Gammaproteobacteria</taxon>
        <taxon>Lysobacterales</taxon>
        <taxon>Lysobacteraceae</taxon>
        <taxon>Lysobacter</taxon>
    </lineage>
</organism>
<dbReference type="PANTHER" id="PTHR47529:SF1">
    <property type="entry name" value="PERIPLASMIC CHAPERONE PPID"/>
    <property type="match status" value="1"/>
</dbReference>
<evidence type="ECO:0000256" key="6">
    <source>
        <dbReference type="ARBA" id="ARBA00023136"/>
    </source>
</evidence>
<accession>A0ABU1WFE1</accession>
<dbReference type="Pfam" id="PF13624">
    <property type="entry name" value="SurA_N_3"/>
    <property type="match status" value="2"/>
</dbReference>
<keyword evidence="15" id="KW-1185">Reference proteome</keyword>
<keyword evidence="2" id="KW-1003">Cell membrane</keyword>
<comment type="caution">
    <text evidence="14">The sequence shown here is derived from an EMBL/GenBank/DDBJ whole genome shotgun (WGS) entry which is preliminary data.</text>
</comment>
<keyword evidence="11 14" id="KW-0413">Isomerase</keyword>
<dbReference type="EMBL" id="JAVDVY010000004">
    <property type="protein sequence ID" value="MDR7136311.1"/>
    <property type="molecule type" value="Genomic_DNA"/>
</dbReference>
<sequence>MLQKLRDKTSGWIATVILGLLIVPFAFVGIEQYLGQRTDTSVASITAPPSWWSSAPAWWPVSVFWSHDKIETDEFRARFEQERQRARAQQGEAFDARAFENVENKRAILDLLIDQRIQQMAARSGGLRVSDAMVIRTIQDIPAFQVDGKFDPQRYQLALASQVPAQSPRNFERLVREGLQQALVPTGIASSNFVTAGEMDRLIRLMGEQRDVTMLTLPATAVDTAPVSDAQIKQWYDSHVADYRAPETVSIEYVELNSAAMPPPPPADEATLRQRYEKEQARFIAQEERLASHILVRVEEGADAAAQKAAEQKAAQLAAQAKAPGADFAALAKTNSDDTGSKAAGGDLGWVSKGMMVGPFETALFAMKAGEISAPVKSDFGWHVIQLREVKSGSQQTFEQAREALAREQAEADRERAFNDLSSRLVDLVYKNPSSLVPAAREVNLPVQKLGPFARAGASGIAATPAVLRAAFSDSLIQDGTVSDPIEIAPGHSVMIRVVAHAAERALPLAQVREKVTAAIHADRTRKAATKEAETLLARLRSGETLEVLAASKQLPPPQALGNVPRGAPVPEPSQPDAFFSVPAPAAGKASPGMAVLSRGDIVLFTVNKVTPGDVNTMPPGQRQMLMQQVAQIGGSDDADAFVKAMRKRVRINVVERNL</sequence>
<dbReference type="SUPFAM" id="SSF54534">
    <property type="entry name" value="FKBP-like"/>
    <property type="match status" value="1"/>
</dbReference>
<comment type="similarity">
    <text evidence="8">Belongs to the PpiD chaperone family.</text>
</comment>
<dbReference type="InterPro" id="IPR027304">
    <property type="entry name" value="Trigger_fact/SurA_dom_sf"/>
</dbReference>
<evidence type="ECO:0000313" key="14">
    <source>
        <dbReference type="EMBL" id="MDR7136311.1"/>
    </source>
</evidence>
<feature type="transmembrane region" description="Helical" evidence="12">
    <location>
        <begin position="12"/>
        <end position="30"/>
    </location>
</feature>
<evidence type="ECO:0000313" key="15">
    <source>
        <dbReference type="Proteomes" id="UP001251524"/>
    </source>
</evidence>
<dbReference type="PROSITE" id="PS01096">
    <property type="entry name" value="PPIC_PPIASE_1"/>
    <property type="match status" value="1"/>
</dbReference>
<keyword evidence="7" id="KW-0143">Chaperone</keyword>
<keyword evidence="6 12" id="KW-0472">Membrane</keyword>
<evidence type="ECO:0000256" key="5">
    <source>
        <dbReference type="ARBA" id="ARBA00022989"/>
    </source>
</evidence>